<dbReference type="Gene3D" id="3.30.420.40">
    <property type="match status" value="2"/>
</dbReference>
<keyword evidence="3 6" id="KW-0418">Kinase</keyword>
<dbReference type="InterPro" id="IPR000577">
    <property type="entry name" value="Carb_kinase_FGGY"/>
</dbReference>
<dbReference type="GO" id="GO:0005975">
    <property type="term" value="P:carbohydrate metabolic process"/>
    <property type="evidence" value="ECO:0007669"/>
    <property type="project" value="InterPro"/>
</dbReference>
<dbReference type="AlphaFoldDB" id="A0A4R0MKY5"/>
<proteinExistence type="inferred from homology"/>
<evidence type="ECO:0000256" key="3">
    <source>
        <dbReference type="ARBA" id="ARBA00022777"/>
    </source>
</evidence>
<dbReference type="InterPro" id="IPR018485">
    <property type="entry name" value="FGGY_C"/>
</dbReference>
<dbReference type="SUPFAM" id="SSF53067">
    <property type="entry name" value="Actin-like ATPase domain"/>
    <property type="match status" value="2"/>
</dbReference>
<comment type="caution">
    <text evidence="6">The sequence shown here is derived from an EMBL/GenBank/DDBJ whole genome shotgun (WGS) entry which is preliminary data.</text>
</comment>
<dbReference type="RefSeq" id="WP_131555444.1">
    <property type="nucleotide sequence ID" value="NZ_SJSK01000007.1"/>
</dbReference>
<evidence type="ECO:0000256" key="2">
    <source>
        <dbReference type="ARBA" id="ARBA00022679"/>
    </source>
</evidence>
<dbReference type="PANTHER" id="PTHR43095:SF2">
    <property type="entry name" value="GLUCONOKINASE"/>
    <property type="match status" value="1"/>
</dbReference>
<reference evidence="6 7" key="1">
    <citation type="submission" date="2019-02" db="EMBL/GenBank/DDBJ databases">
        <title>Pedobacter sp. RP-1-13 sp. nov., isolated from Arctic soil.</title>
        <authorList>
            <person name="Dahal R.H."/>
        </authorList>
    </citation>
    <scope>NUCLEOTIDE SEQUENCE [LARGE SCALE GENOMIC DNA]</scope>
    <source>
        <strain evidence="6 7">RP-1-13</strain>
    </source>
</reference>
<dbReference type="GO" id="GO:0016301">
    <property type="term" value="F:kinase activity"/>
    <property type="evidence" value="ECO:0007669"/>
    <property type="project" value="UniProtKB-KW"/>
</dbReference>
<dbReference type="InterPro" id="IPR050406">
    <property type="entry name" value="FGGY_Carb_Kinase"/>
</dbReference>
<accession>A0A4R0MKY5</accession>
<dbReference type="OrthoDB" id="9805576at2"/>
<dbReference type="InterPro" id="IPR018484">
    <property type="entry name" value="FGGY_N"/>
</dbReference>
<dbReference type="PANTHER" id="PTHR43095">
    <property type="entry name" value="SUGAR KINASE"/>
    <property type="match status" value="1"/>
</dbReference>
<dbReference type="CDD" id="cd07783">
    <property type="entry name" value="ASKHA_NBD_FGGY_SePSK_AtXK1-like"/>
    <property type="match status" value="1"/>
</dbReference>
<evidence type="ECO:0000313" key="7">
    <source>
        <dbReference type="Proteomes" id="UP000292884"/>
    </source>
</evidence>
<protein>
    <submittedName>
        <fullName evidence="6">Carbohydrate kinase</fullName>
    </submittedName>
</protein>
<evidence type="ECO:0000259" key="4">
    <source>
        <dbReference type="Pfam" id="PF00370"/>
    </source>
</evidence>
<dbReference type="Pfam" id="PF00370">
    <property type="entry name" value="FGGY_N"/>
    <property type="match status" value="1"/>
</dbReference>
<name>A0A4R0MKY5_9SPHI</name>
<sequence>MEAYFIGIDIGTQGARIALLDHEGHLVRSVEEVFPLSESSREEQSPIMWWHSCLKSLQQLASEADEEVLKNVVSIAVTSTSGTVIPLDKNNEPVHNAIMYSDQRSSMVAERCTKAALKYHNKGFTAFNSSTGLAKMVWFVETYPAKVNQIDKWVHAADYITGKLSNIWGVSDYTNAFKSGFDVADFYWPAYLYEELPLKKEWLPKVYPSGEVIGQIDRELASLLGLPSHVKITTGVTDGCASQIASGAMNVGDWNTTIGTTLVVKGVTKNEVLDPLGRIYSHRHPEGFWMPGGASNTGADWVTQEFAADLISLNEQAASLFPTGYLNYPLLQKGERFPLNAPQALGFKVDGLTRAEEFTANMEGVAFIERYAFELIEALSNEKVDRVFTAGGASNSEVWLKIRANVLNKPIYKMKHVSGAVGAAILAASKTHFDNLTEATKALTVIESEILPEKELVDRYQLIYLRFIALLQEKGFLTPQ</sequence>
<feature type="domain" description="Carbohydrate kinase FGGY C-terminal" evidence="5">
    <location>
        <begin position="256"/>
        <end position="429"/>
    </location>
</feature>
<gene>
    <name evidence="6" type="ORF">EZ428_21765</name>
</gene>
<keyword evidence="2" id="KW-0808">Transferase</keyword>
<dbReference type="InterPro" id="IPR043129">
    <property type="entry name" value="ATPase_NBD"/>
</dbReference>
<dbReference type="EMBL" id="SJSK01000007">
    <property type="protein sequence ID" value="TCC87329.1"/>
    <property type="molecule type" value="Genomic_DNA"/>
</dbReference>
<dbReference type="Pfam" id="PF02782">
    <property type="entry name" value="FGGY_C"/>
    <property type="match status" value="1"/>
</dbReference>
<organism evidence="6 7">
    <name type="scientific">Pedobacter frigiditerrae</name>
    <dbReference type="NCBI Taxonomy" id="2530452"/>
    <lineage>
        <taxon>Bacteria</taxon>
        <taxon>Pseudomonadati</taxon>
        <taxon>Bacteroidota</taxon>
        <taxon>Sphingobacteriia</taxon>
        <taxon>Sphingobacteriales</taxon>
        <taxon>Sphingobacteriaceae</taxon>
        <taxon>Pedobacter</taxon>
    </lineage>
</organism>
<comment type="similarity">
    <text evidence="1">Belongs to the FGGY kinase family.</text>
</comment>
<dbReference type="PIRSF" id="PIRSF000538">
    <property type="entry name" value="GlpK"/>
    <property type="match status" value="1"/>
</dbReference>
<keyword evidence="7" id="KW-1185">Reference proteome</keyword>
<evidence type="ECO:0000313" key="6">
    <source>
        <dbReference type="EMBL" id="TCC87329.1"/>
    </source>
</evidence>
<evidence type="ECO:0000259" key="5">
    <source>
        <dbReference type="Pfam" id="PF02782"/>
    </source>
</evidence>
<feature type="domain" description="Carbohydrate kinase FGGY N-terminal" evidence="4">
    <location>
        <begin position="4"/>
        <end position="243"/>
    </location>
</feature>
<evidence type="ECO:0000256" key="1">
    <source>
        <dbReference type="ARBA" id="ARBA00009156"/>
    </source>
</evidence>
<dbReference type="Proteomes" id="UP000292884">
    <property type="component" value="Unassembled WGS sequence"/>
</dbReference>